<evidence type="ECO:0000256" key="3">
    <source>
        <dbReference type="ARBA" id="ARBA00022722"/>
    </source>
</evidence>
<evidence type="ECO:0000256" key="1">
    <source>
        <dbReference type="ARBA" id="ARBA00022679"/>
    </source>
</evidence>
<reference evidence="10" key="1">
    <citation type="submission" date="2020-10" db="EMBL/GenBank/DDBJ databases">
        <authorList>
            <person name="Han B."/>
            <person name="Lu T."/>
            <person name="Zhao Q."/>
            <person name="Huang X."/>
            <person name="Zhao Y."/>
        </authorList>
    </citation>
    <scope>NUCLEOTIDE SEQUENCE</scope>
</reference>
<dbReference type="InterPro" id="IPR005162">
    <property type="entry name" value="Retrotrans_gag_dom"/>
</dbReference>
<dbReference type="PANTHER" id="PTHR37984">
    <property type="entry name" value="PROTEIN CBG26694"/>
    <property type="match status" value="1"/>
</dbReference>
<evidence type="ECO:0000256" key="4">
    <source>
        <dbReference type="ARBA" id="ARBA00022759"/>
    </source>
</evidence>
<proteinExistence type="predicted"/>
<keyword evidence="11" id="KW-1185">Reference proteome</keyword>
<dbReference type="Pfam" id="PF03732">
    <property type="entry name" value="Retrotrans_gag"/>
    <property type="match status" value="1"/>
</dbReference>
<dbReference type="GO" id="GO:0004519">
    <property type="term" value="F:endonuclease activity"/>
    <property type="evidence" value="ECO:0007669"/>
    <property type="project" value="UniProtKB-KW"/>
</dbReference>
<dbReference type="InterPro" id="IPR041373">
    <property type="entry name" value="RT_RNaseH"/>
</dbReference>
<accession>A0A811PHP9</accession>
<feature type="domain" description="Reverse transcriptase RNase H-like" evidence="9">
    <location>
        <begin position="508"/>
        <end position="603"/>
    </location>
</feature>
<dbReference type="InterPro" id="IPR050951">
    <property type="entry name" value="Retrovirus_Pol_polyprotein"/>
</dbReference>
<keyword evidence="4" id="KW-0255">Endonuclease</keyword>
<dbReference type="AlphaFoldDB" id="A0A811PHP9"/>
<evidence type="ECO:0000313" key="11">
    <source>
        <dbReference type="Proteomes" id="UP000604825"/>
    </source>
</evidence>
<dbReference type="PANTHER" id="PTHR37984:SF5">
    <property type="entry name" value="PROTEIN NYNRIN-LIKE"/>
    <property type="match status" value="1"/>
</dbReference>
<dbReference type="Gene3D" id="3.10.20.370">
    <property type="match status" value="1"/>
</dbReference>
<comment type="caution">
    <text evidence="10">The sequence shown here is derived from an EMBL/GenBank/DDBJ whole genome shotgun (WGS) entry which is preliminary data.</text>
</comment>
<keyword evidence="5" id="KW-0378">Hydrolase</keyword>
<dbReference type="Pfam" id="PF17917">
    <property type="entry name" value="RT_RNaseH"/>
    <property type="match status" value="1"/>
</dbReference>
<dbReference type="InterPro" id="IPR043502">
    <property type="entry name" value="DNA/RNA_pol_sf"/>
</dbReference>
<evidence type="ECO:0000256" key="7">
    <source>
        <dbReference type="SAM" id="MobiDB-lite"/>
    </source>
</evidence>
<dbReference type="CDD" id="cd09274">
    <property type="entry name" value="RNase_HI_RT_Ty3"/>
    <property type="match status" value="1"/>
</dbReference>
<name>A0A811PHP9_9POAL</name>
<keyword evidence="3" id="KW-0540">Nuclease</keyword>
<keyword evidence="1" id="KW-0808">Transferase</keyword>
<evidence type="ECO:0000256" key="6">
    <source>
        <dbReference type="ARBA" id="ARBA00022918"/>
    </source>
</evidence>
<protein>
    <submittedName>
        <fullName evidence="10">Uncharacterized protein</fullName>
    </submittedName>
</protein>
<feature type="compositionally biased region" description="Pro residues" evidence="7">
    <location>
        <begin position="74"/>
        <end position="96"/>
    </location>
</feature>
<organism evidence="10 11">
    <name type="scientific">Miscanthus lutarioriparius</name>
    <dbReference type="NCBI Taxonomy" id="422564"/>
    <lineage>
        <taxon>Eukaryota</taxon>
        <taxon>Viridiplantae</taxon>
        <taxon>Streptophyta</taxon>
        <taxon>Embryophyta</taxon>
        <taxon>Tracheophyta</taxon>
        <taxon>Spermatophyta</taxon>
        <taxon>Magnoliopsida</taxon>
        <taxon>Liliopsida</taxon>
        <taxon>Poales</taxon>
        <taxon>Poaceae</taxon>
        <taxon>PACMAD clade</taxon>
        <taxon>Panicoideae</taxon>
        <taxon>Andropogonodae</taxon>
        <taxon>Andropogoneae</taxon>
        <taxon>Saccharinae</taxon>
        <taxon>Miscanthus</taxon>
    </lineage>
</organism>
<dbReference type="Proteomes" id="UP000604825">
    <property type="component" value="Unassembled WGS sequence"/>
</dbReference>
<keyword evidence="6" id="KW-0695">RNA-directed DNA polymerase</keyword>
<sequence>MAAFVDELKTTMQAMAKQFDRFQDMMSTALDKLGALETWKETADGSLGTLLQKTTATATRVEETASRVSRLEFRPPPPPPPLPPPHWSVQHHPPPVANWSVQHHPPPAAAGLDLNTAPGASSSATPPRPNSRMGHDDDNQIRDAGGGILGFTPPRPGNSTHYGPVSQPLPVQAPASDEDSGHHNPLFPKMEFPKFDGSNPRWWRDQCELYFEVYAIHATMKTRFAALNFKEPVATWLQTVQRRGRIAYWKRLCELVMVKFDKDQYEVLLLQFNALKQTASVLEYQAAFEKLAHGVLLYNPAYDDTFVTWFVGDLRDDIRSALLLHRPRDVDTASALALIQEQELEQDLPKSSGQDFTRSTSHTLEEILDVLDIVDTSNDHDSDEEETPQQEVLTVQSVPNTQQAPRQTLKLLAQIGKHKVLILVDSGSVGTFVSEQLVKHLKLDTSACDTSTFRAADGGVSEVLSQYNHLFAEPTRLPPSRIAYHKIPLVPGAQPVKLMQAPVLVVPDFSHQFVIETDASDLGIGAVLMQNQHPVAYLSKALGPRNQALSVYEKECLAILLAIEKWRPYLQHQPFVIKTDHRSLQHLTEERVSTKIQHKALIKLMDLQYTIQYKKRVNNAAADALSRCEHQNTVHAISKCLPTWVQRLQEGYEDDDHANNF</sequence>
<evidence type="ECO:0000256" key="2">
    <source>
        <dbReference type="ARBA" id="ARBA00022695"/>
    </source>
</evidence>
<dbReference type="OrthoDB" id="1738534at2759"/>
<gene>
    <name evidence="10" type="ORF">NCGR_LOCUS27440</name>
</gene>
<feature type="domain" description="Retrotransposon gag" evidence="8">
    <location>
        <begin position="224"/>
        <end position="293"/>
    </location>
</feature>
<dbReference type="GO" id="GO:0003964">
    <property type="term" value="F:RNA-directed DNA polymerase activity"/>
    <property type="evidence" value="ECO:0007669"/>
    <property type="project" value="UniProtKB-KW"/>
</dbReference>
<dbReference type="EMBL" id="CAJGYO010000007">
    <property type="protein sequence ID" value="CAD6241764.1"/>
    <property type="molecule type" value="Genomic_DNA"/>
</dbReference>
<dbReference type="SUPFAM" id="SSF56672">
    <property type="entry name" value="DNA/RNA polymerases"/>
    <property type="match status" value="1"/>
</dbReference>
<evidence type="ECO:0000256" key="5">
    <source>
        <dbReference type="ARBA" id="ARBA00022801"/>
    </source>
</evidence>
<dbReference type="InterPro" id="IPR021109">
    <property type="entry name" value="Peptidase_aspartic_dom_sf"/>
</dbReference>
<dbReference type="Gene3D" id="2.40.70.10">
    <property type="entry name" value="Acid Proteases"/>
    <property type="match status" value="1"/>
</dbReference>
<feature type="region of interest" description="Disordered" evidence="7">
    <location>
        <begin position="58"/>
        <end position="167"/>
    </location>
</feature>
<keyword evidence="2" id="KW-0548">Nucleotidyltransferase</keyword>
<feature type="compositionally biased region" description="Basic and acidic residues" evidence="7">
    <location>
        <begin position="60"/>
        <end position="73"/>
    </location>
</feature>
<evidence type="ECO:0000259" key="8">
    <source>
        <dbReference type="Pfam" id="PF03732"/>
    </source>
</evidence>
<evidence type="ECO:0000259" key="9">
    <source>
        <dbReference type="Pfam" id="PF17917"/>
    </source>
</evidence>
<dbReference type="GO" id="GO:0016787">
    <property type="term" value="F:hydrolase activity"/>
    <property type="evidence" value="ECO:0007669"/>
    <property type="project" value="UniProtKB-KW"/>
</dbReference>
<dbReference type="FunFam" id="3.10.20.370:FF:000001">
    <property type="entry name" value="Retrovirus-related Pol polyprotein from transposon 17.6-like protein"/>
    <property type="match status" value="1"/>
</dbReference>
<evidence type="ECO:0000313" key="10">
    <source>
        <dbReference type="EMBL" id="CAD6241764.1"/>
    </source>
</evidence>